<name>H1SF35_9BURK</name>
<dbReference type="RefSeq" id="WP_006162828.1">
    <property type="nucleotide sequence ID" value="NZ_AHJE01000105.1"/>
</dbReference>
<keyword evidence="1" id="KW-1133">Transmembrane helix</keyword>
<protein>
    <submittedName>
        <fullName evidence="2">Uncharacterized protein</fullName>
    </submittedName>
</protein>
<feature type="transmembrane region" description="Helical" evidence="1">
    <location>
        <begin position="159"/>
        <end position="179"/>
    </location>
</feature>
<evidence type="ECO:0000313" key="3">
    <source>
        <dbReference type="Proteomes" id="UP000005808"/>
    </source>
</evidence>
<gene>
    <name evidence="2" type="ORF">OR16_34683</name>
</gene>
<dbReference type="AlphaFoldDB" id="H1SF35"/>
<proteinExistence type="predicted"/>
<keyword evidence="1" id="KW-0812">Transmembrane</keyword>
<evidence type="ECO:0000256" key="1">
    <source>
        <dbReference type="SAM" id="Phobius"/>
    </source>
</evidence>
<organism evidence="2 3">
    <name type="scientific">Cupriavidus basilensis OR16</name>
    <dbReference type="NCBI Taxonomy" id="1127483"/>
    <lineage>
        <taxon>Bacteria</taxon>
        <taxon>Pseudomonadati</taxon>
        <taxon>Pseudomonadota</taxon>
        <taxon>Betaproteobacteria</taxon>
        <taxon>Burkholderiales</taxon>
        <taxon>Burkholderiaceae</taxon>
        <taxon>Cupriavidus</taxon>
    </lineage>
</organism>
<feature type="transmembrane region" description="Helical" evidence="1">
    <location>
        <begin position="64"/>
        <end position="86"/>
    </location>
</feature>
<dbReference type="EMBL" id="AHJE01000105">
    <property type="protein sequence ID" value="EHP38860.1"/>
    <property type="molecule type" value="Genomic_DNA"/>
</dbReference>
<accession>H1SF35</accession>
<dbReference type="Proteomes" id="UP000005808">
    <property type="component" value="Unassembled WGS sequence"/>
</dbReference>
<reference evidence="2 3" key="1">
    <citation type="journal article" date="2012" name="J. Bacteriol.">
        <title>De Novo Genome Project of Cupriavidus basilensis OR16.</title>
        <authorList>
            <person name="Cserhati M."/>
            <person name="Kriszt B."/>
            <person name="Szoboszlay S."/>
            <person name="Toth A."/>
            <person name="Szabo I."/>
            <person name="Tancsics A."/>
            <person name="Nagy I."/>
            <person name="Horvath B."/>
            <person name="Nagy I."/>
            <person name="Kukolya J."/>
        </authorList>
    </citation>
    <scope>NUCLEOTIDE SEQUENCE [LARGE SCALE GENOMIC DNA]</scope>
    <source>
        <strain evidence="2 3">OR16</strain>
    </source>
</reference>
<keyword evidence="1" id="KW-0472">Membrane</keyword>
<evidence type="ECO:0000313" key="2">
    <source>
        <dbReference type="EMBL" id="EHP38860.1"/>
    </source>
</evidence>
<comment type="caution">
    <text evidence="2">The sequence shown here is derived from an EMBL/GenBank/DDBJ whole genome shotgun (WGS) entry which is preliminary data.</text>
</comment>
<sequence length="181" mass="18821">MEQVQNIRERVLAGQVLVAGVGKTSASLDGFSGWLLAGSAAASTFLLSHLDVVTAHVAAACVRWFFALFFVSGALGIFAKFLAALISGATSASSLGFELGKQVDLKTAPFDFAVFLDEASRALFWPGRLFVGWMFAKVLKGDLAVSGRMIAKIGQVQGLMVILQALVAVGSVAVLAAGVQG</sequence>